<dbReference type="GO" id="GO:0070063">
    <property type="term" value="F:RNA polymerase binding"/>
    <property type="evidence" value="ECO:0007669"/>
    <property type="project" value="InterPro"/>
</dbReference>
<comment type="function">
    <text evidence="7 9 10">Necessary for efficient RNA polymerase transcription elongation past template-encoded arresting sites. The arresting sites in DNA have the property of trapping a certain fraction of elongating RNA polymerases that pass through, resulting in locked ternary complexes. Cleavage of the nascent transcript by cleavage factors such as GreA or GreB allows the resumption of elongation from the new 3'terminus. GreA releases sequences of 2 to 3 nucleotides.</text>
</comment>
<feature type="domain" description="Transcription elongation factor GreA/GreB C-terminal" evidence="11">
    <location>
        <begin position="84"/>
        <end position="157"/>
    </location>
</feature>
<evidence type="ECO:0000313" key="13">
    <source>
        <dbReference type="EMBL" id="GBG96246.1"/>
    </source>
</evidence>
<evidence type="ECO:0000259" key="12">
    <source>
        <dbReference type="Pfam" id="PF03449"/>
    </source>
</evidence>
<name>A0A2R5HEL0_9LACT</name>
<dbReference type="InterPro" id="IPR036953">
    <property type="entry name" value="GreA/GreB_C_sf"/>
</dbReference>
<dbReference type="PROSITE" id="PS00829">
    <property type="entry name" value="GREAB_1"/>
    <property type="match status" value="1"/>
</dbReference>
<dbReference type="Gene3D" id="3.10.50.30">
    <property type="entry name" value="Transcription elongation factor, GreA/GreB, C-terminal domain"/>
    <property type="match status" value="1"/>
</dbReference>
<evidence type="ECO:0000313" key="14">
    <source>
        <dbReference type="Proteomes" id="UP000245021"/>
    </source>
</evidence>
<dbReference type="GO" id="GO:0003677">
    <property type="term" value="F:DNA binding"/>
    <property type="evidence" value="ECO:0007669"/>
    <property type="project" value="UniProtKB-UniRule"/>
</dbReference>
<dbReference type="InterPro" id="IPR022691">
    <property type="entry name" value="Tscrpt_elong_fac_GreA/B_N"/>
</dbReference>
<evidence type="ECO:0000256" key="7">
    <source>
        <dbReference type="ARBA" id="ARBA00024916"/>
    </source>
</evidence>
<evidence type="ECO:0000256" key="6">
    <source>
        <dbReference type="ARBA" id="ARBA00023163"/>
    </source>
</evidence>
<evidence type="ECO:0000256" key="3">
    <source>
        <dbReference type="ARBA" id="ARBA00023015"/>
    </source>
</evidence>
<dbReference type="NCBIfam" id="NF001263">
    <property type="entry name" value="PRK00226.1-4"/>
    <property type="match status" value="1"/>
</dbReference>
<evidence type="ECO:0000256" key="5">
    <source>
        <dbReference type="ARBA" id="ARBA00023125"/>
    </source>
</evidence>
<dbReference type="NCBIfam" id="NF001260">
    <property type="entry name" value="PRK00226.1-1"/>
    <property type="match status" value="1"/>
</dbReference>
<dbReference type="Gene3D" id="1.10.287.180">
    <property type="entry name" value="Transcription elongation factor, GreA/GreB, N-terminal domain"/>
    <property type="match status" value="1"/>
</dbReference>
<dbReference type="GO" id="GO:0006354">
    <property type="term" value="P:DNA-templated transcription elongation"/>
    <property type="evidence" value="ECO:0007669"/>
    <property type="project" value="TreeGrafter"/>
</dbReference>
<evidence type="ECO:0000256" key="10">
    <source>
        <dbReference type="RuleBase" id="RU000556"/>
    </source>
</evidence>
<dbReference type="SUPFAM" id="SSF54534">
    <property type="entry name" value="FKBP-like"/>
    <property type="match status" value="1"/>
</dbReference>
<dbReference type="SUPFAM" id="SSF46557">
    <property type="entry name" value="GreA transcript cleavage protein, N-terminal domain"/>
    <property type="match status" value="1"/>
</dbReference>
<dbReference type="EMBL" id="BFFO01000002">
    <property type="protein sequence ID" value="GBG96246.1"/>
    <property type="molecule type" value="Genomic_DNA"/>
</dbReference>
<keyword evidence="13" id="KW-0251">Elongation factor</keyword>
<dbReference type="HAMAP" id="MF_00105">
    <property type="entry name" value="GreA_GreB"/>
    <property type="match status" value="1"/>
</dbReference>
<dbReference type="FunFam" id="3.10.50.30:FF:000001">
    <property type="entry name" value="Transcription elongation factor GreA"/>
    <property type="match status" value="1"/>
</dbReference>
<dbReference type="InterPro" id="IPR023459">
    <property type="entry name" value="Tscrpt_elong_fac_GreA/B_fam"/>
</dbReference>
<dbReference type="InterPro" id="IPR018151">
    <property type="entry name" value="TF_GreA/GreB_CS"/>
</dbReference>
<dbReference type="PROSITE" id="PS00830">
    <property type="entry name" value="GREAB_2"/>
    <property type="match status" value="1"/>
</dbReference>
<dbReference type="InterPro" id="IPR028624">
    <property type="entry name" value="Tscrpt_elong_fac_GreA/B"/>
</dbReference>
<dbReference type="InterPro" id="IPR036805">
    <property type="entry name" value="Tscrpt_elong_fac_GreA/B_N_sf"/>
</dbReference>
<dbReference type="RefSeq" id="WP_109245237.1">
    <property type="nucleotide sequence ID" value="NZ_BFFO01000002.1"/>
</dbReference>
<keyword evidence="14" id="KW-1185">Reference proteome</keyword>
<comment type="similarity">
    <text evidence="1 9 10">Belongs to the GreA/GreB family.</text>
</comment>
<dbReference type="Pfam" id="PF03449">
    <property type="entry name" value="GreA_GreB_N"/>
    <property type="match status" value="1"/>
</dbReference>
<evidence type="ECO:0000256" key="8">
    <source>
        <dbReference type="ARBA" id="ARBA00030776"/>
    </source>
</evidence>
<dbReference type="PANTHER" id="PTHR30437">
    <property type="entry name" value="TRANSCRIPTION ELONGATION FACTOR GREA"/>
    <property type="match status" value="1"/>
</dbReference>
<evidence type="ECO:0000256" key="1">
    <source>
        <dbReference type="ARBA" id="ARBA00008213"/>
    </source>
</evidence>
<reference evidence="13 14" key="1">
    <citation type="journal article" date="2018" name="Genome Announc.">
        <title>Draft Genome Sequence of Lactococcus sp. Strain NtB2 (JCM 32569), Isolated from the Gut of the Higher Termite Nasutitermes takasagoensis.</title>
        <authorList>
            <person name="Noda S."/>
            <person name="Aihara C."/>
            <person name="Yuki M."/>
            <person name="Ohkuma M."/>
        </authorList>
    </citation>
    <scope>NUCLEOTIDE SEQUENCE [LARGE SCALE GENOMIC DNA]</scope>
    <source>
        <strain evidence="13 14">NtB2</strain>
    </source>
</reference>
<dbReference type="Pfam" id="PF01272">
    <property type="entry name" value="GreA_GreB"/>
    <property type="match status" value="1"/>
</dbReference>
<organism evidence="13 14">
    <name type="scientific">Lactococcus termiticola</name>
    <dbReference type="NCBI Taxonomy" id="2169526"/>
    <lineage>
        <taxon>Bacteria</taxon>
        <taxon>Bacillati</taxon>
        <taxon>Bacillota</taxon>
        <taxon>Bacilli</taxon>
        <taxon>Lactobacillales</taxon>
        <taxon>Streptococcaceae</taxon>
        <taxon>Lactococcus</taxon>
    </lineage>
</organism>
<dbReference type="Proteomes" id="UP000245021">
    <property type="component" value="Unassembled WGS sequence"/>
</dbReference>
<keyword evidence="4" id="KW-0175">Coiled coil</keyword>
<feature type="domain" description="Transcription elongation factor GreA/GreB N-terminal" evidence="12">
    <location>
        <begin position="7"/>
        <end position="76"/>
    </location>
</feature>
<keyword evidence="13" id="KW-0648">Protein biosynthesis</keyword>
<keyword evidence="6 9" id="KW-0804">Transcription</keyword>
<dbReference type="AlphaFoldDB" id="A0A2R5HEL0"/>
<sequence length="157" mass="17390">MAEKTFPMTQEGLEKLKLELDDLKLVKRPEVIDRIKVARSYGDLSENSEYEAAKDEQAFIEGRISTVETMIRYADIVDNTKTAKNEVALGKSVTFQEIGEDEEETYQIVGTAEADPFAGKISNESPIAQALIGKKTGDTLKIPLPVGEIEVKIVKVK</sequence>
<gene>
    <name evidence="9 13" type="primary">greA</name>
    <name evidence="13" type="ORF">NtB2_00357</name>
</gene>
<evidence type="ECO:0000256" key="9">
    <source>
        <dbReference type="HAMAP-Rule" id="MF_00105"/>
    </source>
</evidence>
<evidence type="ECO:0000256" key="4">
    <source>
        <dbReference type="ARBA" id="ARBA00023054"/>
    </source>
</evidence>
<evidence type="ECO:0000259" key="11">
    <source>
        <dbReference type="Pfam" id="PF01272"/>
    </source>
</evidence>
<dbReference type="OrthoDB" id="9808774at2"/>
<dbReference type="NCBIfam" id="NF001261">
    <property type="entry name" value="PRK00226.1-2"/>
    <property type="match status" value="1"/>
</dbReference>
<accession>A0A2R5HEL0</accession>
<evidence type="ECO:0000256" key="2">
    <source>
        <dbReference type="ARBA" id="ARBA00013729"/>
    </source>
</evidence>
<dbReference type="GO" id="GO:0032784">
    <property type="term" value="P:regulation of DNA-templated transcription elongation"/>
    <property type="evidence" value="ECO:0007669"/>
    <property type="project" value="UniProtKB-UniRule"/>
</dbReference>
<keyword evidence="3 9" id="KW-0805">Transcription regulation</keyword>
<keyword evidence="5 9" id="KW-0238">DNA-binding</keyword>
<dbReference type="GO" id="GO:0003746">
    <property type="term" value="F:translation elongation factor activity"/>
    <property type="evidence" value="ECO:0007669"/>
    <property type="project" value="UniProtKB-KW"/>
</dbReference>
<dbReference type="PIRSF" id="PIRSF006092">
    <property type="entry name" value="GreA_GreB"/>
    <property type="match status" value="1"/>
</dbReference>
<dbReference type="NCBIfam" id="TIGR01462">
    <property type="entry name" value="greA"/>
    <property type="match status" value="1"/>
</dbReference>
<dbReference type="InterPro" id="IPR006359">
    <property type="entry name" value="Tscrpt_elong_fac_GreA"/>
</dbReference>
<protein>
    <recommendedName>
        <fullName evidence="2 9">Transcription elongation factor GreA</fullName>
    </recommendedName>
    <alternativeName>
        <fullName evidence="8 9">Transcript cleavage factor GreA</fullName>
    </alternativeName>
</protein>
<comment type="caution">
    <text evidence="13">The sequence shown here is derived from an EMBL/GenBank/DDBJ whole genome shotgun (WGS) entry which is preliminary data.</text>
</comment>
<dbReference type="FunFam" id="1.10.287.180:FF:000001">
    <property type="entry name" value="Transcription elongation factor GreA"/>
    <property type="match status" value="1"/>
</dbReference>
<dbReference type="PANTHER" id="PTHR30437:SF4">
    <property type="entry name" value="TRANSCRIPTION ELONGATION FACTOR GREA"/>
    <property type="match status" value="1"/>
</dbReference>
<proteinExistence type="inferred from homology"/>
<dbReference type="InterPro" id="IPR001437">
    <property type="entry name" value="Tscrpt_elong_fac_GreA/B_C"/>
</dbReference>